<dbReference type="EMBL" id="JAULUE010002049">
    <property type="protein sequence ID" value="KAK5906741.1"/>
    <property type="molecule type" value="Genomic_DNA"/>
</dbReference>
<accession>A0AAN8H8W7</accession>
<sequence length="71" mass="7860">MLSRQAALTEEDVLSLEEVLLRVFLLLFVDLCDSSEFLFPLFLSLASEVMLMLAGVDAPATSVEEDEPLKV</sequence>
<reference evidence="1 2" key="1">
    <citation type="journal article" date="2023" name="Mol. Biol. Evol.">
        <title>Genomics of Secondarily Temperate Adaptation in the Only Non-Antarctic Icefish.</title>
        <authorList>
            <person name="Rivera-Colon A.G."/>
            <person name="Rayamajhi N."/>
            <person name="Minhas B.F."/>
            <person name="Madrigal G."/>
            <person name="Bilyk K.T."/>
            <person name="Yoon V."/>
            <person name="Hune M."/>
            <person name="Gregory S."/>
            <person name="Cheng C.H.C."/>
            <person name="Catchen J.M."/>
        </authorList>
    </citation>
    <scope>NUCLEOTIDE SEQUENCE [LARGE SCALE GENOMIC DNA]</scope>
    <source>
        <strain evidence="1">JC2023a</strain>
    </source>
</reference>
<name>A0AAN8H8W7_9TELE</name>
<keyword evidence="2" id="KW-1185">Reference proteome</keyword>
<evidence type="ECO:0000313" key="2">
    <source>
        <dbReference type="Proteomes" id="UP001335648"/>
    </source>
</evidence>
<proteinExistence type="predicted"/>
<protein>
    <submittedName>
        <fullName evidence="1">Uncharacterized protein</fullName>
    </submittedName>
</protein>
<organism evidence="1 2">
    <name type="scientific">Champsocephalus esox</name>
    <name type="common">pike icefish</name>
    <dbReference type="NCBI Taxonomy" id="159716"/>
    <lineage>
        <taxon>Eukaryota</taxon>
        <taxon>Metazoa</taxon>
        <taxon>Chordata</taxon>
        <taxon>Craniata</taxon>
        <taxon>Vertebrata</taxon>
        <taxon>Euteleostomi</taxon>
        <taxon>Actinopterygii</taxon>
        <taxon>Neopterygii</taxon>
        <taxon>Teleostei</taxon>
        <taxon>Neoteleostei</taxon>
        <taxon>Acanthomorphata</taxon>
        <taxon>Eupercaria</taxon>
        <taxon>Perciformes</taxon>
        <taxon>Notothenioidei</taxon>
        <taxon>Channichthyidae</taxon>
        <taxon>Champsocephalus</taxon>
    </lineage>
</organism>
<dbReference type="AlphaFoldDB" id="A0AAN8H8W7"/>
<dbReference type="Proteomes" id="UP001335648">
    <property type="component" value="Unassembled WGS sequence"/>
</dbReference>
<gene>
    <name evidence="1" type="ORF">CesoFtcFv8_004657</name>
</gene>
<comment type="caution">
    <text evidence="1">The sequence shown here is derived from an EMBL/GenBank/DDBJ whole genome shotgun (WGS) entry which is preliminary data.</text>
</comment>
<evidence type="ECO:0000313" key="1">
    <source>
        <dbReference type="EMBL" id="KAK5906741.1"/>
    </source>
</evidence>